<dbReference type="AlphaFoldDB" id="A0ABD0KNW1"/>
<name>A0ABD0KNW1_9CAEN</name>
<protein>
    <submittedName>
        <fullName evidence="2">Uncharacterized protein</fullName>
    </submittedName>
</protein>
<feature type="compositionally biased region" description="Low complexity" evidence="1">
    <location>
        <begin position="60"/>
        <end position="83"/>
    </location>
</feature>
<evidence type="ECO:0000256" key="1">
    <source>
        <dbReference type="SAM" id="MobiDB-lite"/>
    </source>
</evidence>
<dbReference type="Proteomes" id="UP001519460">
    <property type="component" value="Unassembled WGS sequence"/>
</dbReference>
<accession>A0ABD0KNW1</accession>
<comment type="caution">
    <text evidence="2">The sequence shown here is derived from an EMBL/GenBank/DDBJ whole genome shotgun (WGS) entry which is preliminary data.</text>
</comment>
<sequence>MYTWIRTPPFRLQFLILKAAAKCASRLEKGDCFLSLLSMVTQALKANNETTHLQRKQLPSAGRRPVVGSSSSDSRRASSMAVSLDETANQSQKQHQLQVIRILCRPMLFAVCQLEP</sequence>
<organism evidence="2 3">
    <name type="scientific">Batillaria attramentaria</name>
    <dbReference type="NCBI Taxonomy" id="370345"/>
    <lineage>
        <taxon>Eukaryota</taxon>
        <taxon>Metazoa</taxon>
        <taxon>Spiralia</taxon>
        <taxon>Lophotrochozoa</taxon>
        <taxon>Mollusca</taxon>
        <taxon>Gastropoda</taxon>
        <taxon>Caenogastropoda</taxon>
        <taxon>Sorbeoconcha</taxon>
        <taxon>Cerithioidea</taxon>
        <taxon>Batillariidae</taxon>
        <taxon>Batillaria</taxon>
    </lineage>
</organism>
<reference evidence="2 3" key="1">
    <citation type="journal article" date="2023" name="Sci. Data">
        <title>Genome assembly of the Korean intertidal mud-creeper Batillaria attramentaria.</title>
        <authorList>
            <person name="Patra A.K."/>
            <person name="Ho P.T."/>
            <person name="Jun S."/>
            <person name="Lee S.J."/>
            <person name="Kim Y."/>
            <person name="Won Y.J."/>
        </authorList>
    </citation>
    <scope>NUCLEOTIDE SEQUENCE [LARGE SCALE GENOMIC DNA]</scope>
    <source>
        <strain evidence="2">Wonlab-2016</strain>
    </source>
</reference>
<proteinExistence type="predicted"/>
<keyword evidence="3" id="KW-1185">Reference proteome</keyword>
<evidence type="ECO:0000313" key="3">
    <source>
        <dbReference type="Proteomes" id="UP001519460"/>
    </source>
</evidence>
<feature type="region of interest" description="Disordered" evidence="1">
    <location>
        <begin position="51"/>
        <end position="90"/>
    </location>
</feature>
<dbReference type="EMBL" id="JACVVK020000147">
    <property type="protein sequence ID" value="KAK7488764.1"/>
    <property type="molecule type" value="Genomic_DNA"/>
</dbReference>
<gene>
    <name evidence="2" type="ORF">BaRGS_00020061</name>
</gene>
<evidence type="ECO:0000313" key="2">
    <source>
        <dbReference type="EMBL" id="KAK7488764.1"/>
    </source>
</evidence>